<evidence type="ECO:0000313" key="2">
    <source>
        <dbReference type="Proteomes" id="UP000316916"/>
    </source>
</evidence>
<accession>A0A521EWX7</accession>
<gene>
    <name evidence="1" type="ORF">SAMN06265171_11093</name>
</gene>
<dbReference type="AlphaFoldDB" id="A0A521EWX7"/>
<proteinExistence type="predicted"/>
<organism evidence="1 2">
    <name type="scientific">Chryseobacterium rhizoplanae</name>
    <dbReference type="NCBI Taxonomy" id="1609531"/>
    <lineage>
        <taxon>Bacteria</taxon>
        <taxon>Pseudomonadati</taxon>
        <taxon>Bacteroidota</taxon>
        <taxon>Flavobacteriia</taxon>
        <taxon>Flavobacteriales</taxon>
        <taxon>Weeksellaceae</taxon>
        <taxon>Chryseobacterium group</taxon>
        <taxon>Chryseobacterium</taxon>
    </lineage>
</organism>
<dbReference type="EMBL" id="FXTC01000010">
    <property type="protein sequence ID" value="SMO88472.1"/>
    <property type="molecule type" value="Genomic_DNA"/>
</dbReference>
<keyword evidence="2" id="KW-1185">Reference proteome</keyword>
<evidence type="ECO:0000313" key="1">
    <source>
        <dbReference type="EMBL" id="SMO88472.1"/>
    </source>
</evidence>
<dbReference type="Proteomes" id="UP000316916">
    <property type="component" value="Unassembled WGS sequence"/>
</dbReference>
<name>A0A521EWX7_9FLAO</name>
<sequence length="58" mass="6808">MLLKANTMTDIKNQFPQLFLRLALAVTCFLQWQTDLDFGAKKIRHGETWRVLKNIQDS</sequence>
<reference evidence="1 2" key="1">
    <citation type="submission" date="2017-05" db="EMBL/GenBank/DDBJ databases">
        <authorList>
            <person name="Varghese N."/>
            <person name="Submissions S."/>
        </authorList>
    </citation>
    <scope>NUCLEOTIDE SEQUENCE [LARGE SCALE GENOMIC DNA]</scope>
    <source>
        <strain evidence="1 2">DSM 29371</strain>
    </source>
</reference>
<protein>
    <submittedName>
        <fullName evidence="1">Uncharacterized protein</fullName>
    </submittedName>
</protein>